<accession>A0ABW1FVI6</accession>
<evidence type="ECO:0000256" key="1">
    <source>
        <dbReference type="ARBA" id="ARBA00023015"/>
    </source>
</evidence>
<dbReference type="InterPro" id="IPR049445">
    <property type="entry name" value="TetR_SbtR-like_C"/>
</dbReference>
<dbReference type="PRINTS" id="PR00455">
    <property type="entry name" value="HTHTETR"/>
</dbReference>
<feature type="DNA-binding region" description="H-T-H motif" evidence="4">
    <location>
        <begin position="40"/>
        <end position="59"/>
    </location>
</feature>
<dbReference type="Pfam" id="PF00440">
    <property type="entry name" value="TetR_N"/>
    <property type="match status" value="1"/>
</dbReference>
<dbReference type="PROSITE" id="PS50977">
    <property type="entry name" value="HTH_TETR_2"/>
    <property type="match status" value="1"/>
</dbReference>
<dbReference type="PANTHER" id="PTHR30055">
    <property type="entry name" value="HTH-TYPE TRANSCRIPTIONAL REGULATOR RUTR"/>
    <property type="match status" value="1"/>
</dbReference>
<feature type="domain" description="HTH tetR-type" evidence="5">
    <location>
        <begin position="18"/>
        <end position="77"/>
    </location>
</feature>
<dbReference type="PANTHER" id="PTHR30055:SF234">
    <property type="entry name" value="HTH-TYPE TRANSCRIPTIONAL REGULATOR BETI"/>
    <property type="match status" value="1"/>
</dbReference>
<evidence type="ECO:0000256" key="4">
    <source>
        <dbReference type="PROSITE-ProRule" id="PRU00335"/>
    </source>
</evidence>
<evidence type="ECO:0000256" key="2">
    <source>
        <dbReference type="ARBA" id="ARBA00023125"/>
    </source>
</evidence>
<sequence length="200" mass="21597">MTSKAAQPTERPMRADARRNYERLVETAHEVFLEGGADASLDEIARRAGVGAGTLYRHFPTRADLLDAVCRRWMDSVLADAEPLLEAEDPVAALETWLVRMVDHVGAFRGLAGRLLLARDRKHSTGSVLHETLIRFVERAQECGGIRTDVGPTEVMQLTSGITQACESARAMGKSADPTVLVGIVMDGLRTGAEGGSARA</sequence>
<dbReference type="InterPro" id="IPR009057">
    <property type="entry name" value="Homeodomain-like_sf"/>
</dbReference>
<evidence type="ECO:0000313" key="7">
    <source>
        <dbReference type="Proteomes" id="UP001596174"/>
    </source>
</evidence>
<gene>
    <name evidence="6" type="ORF">ACFP3V_04435</name>
</gene>
<keyword evidence="7" id="KW-1185">Reference proteome</keyword>
<name>A0ABW1FVI6_9ACTN</name>
<keyword evidence="1" id="KW-0805">Transcription regulation</keyword>
<comment type="caution">
    <text evidence="6">The sequence shown here is derived from an EMBL/GenBank/DDBJ whole genome shotgun (WGS) entry which is preliminary data.</text>
</comment>
<dbReference type="SUPFAM" id="SSF46689">
    <property type="entry name" value="Homeodomain-like"/>
    <property type="match status" value="1"/>
</dbReference>
<keyword evidence="3" id="KW-0804">Transcription</keyword>
<dbReference type="Proteomes" id="UP001596174">
    <property type="component" value="Unassembled WGS sequence"/>
</dbReference>
<organism evidence="6 7">
    <name type="scientific">Streptacidiphilus monticola</name>
    <dbReference type="NCBI Taxonomy" id="2161674"/>
    <lineage>
        <taxon>Bacteria</taxon>
        <taxon>Bacillati</taxon>
        <taxon>Actinomycetota</taxon>
        <taxon>Actinomycetes</taxon>
        <taxon>Kitasatosporales</taxon>
        <taxon>Streptomycetaceae</taxon>
        <taxon>Streptacidiphilus</taxon>
    </lineage>
</organism>
<evidence type="ECO:0000256" key="3">
    <source>
        <dbReference type="ARBA" id="ARBA00023163"/>
    </source>
</evidence>
<dbReference type="EMBL" id="JBHSQJ010000012">
    <property type="protein sequence ID" value="MFC5906466.1"/>
    <property type="molecule type" value="Genomic_DNA"/>
</dbReference>
<proteinExistence type="predicted"/>
<dbReference type="Pfam" id="PF21597">
    <property type="entry name" value="TetR_C_43"/>
    <property type="match status" value="1"/>
</dbReference>
<dbReference type="InterPro" id="IPR050109">
    <property type="entry name" value="HTH-type_TetR-like_transc_reg"/>
</dbReference>
<dbReference type="SUPFAM" id="SSF48498">
    <property type="entry name" value="Tetracyclin repressor-like, C-terminal domain"/>
    <property type="match status" value="1"/>
</dbReference>
<dbReference type="InterPro" id="IPR001647">
    <property type="entry name" value="HTH_TetR"/>
</dbReference>
<evidence type="ECO:0000313" key="6">
    <source>
        <dbReference type="EMBL" id="MFC5906466.1"/>
    </source>
</evidence>
<keyword evidence="2 4" id="KW-0238">DNA-binding</keyword>
<dbReference type="Gene3D" id="1.10.357.10">
    <property type="entry name" value="Tetracycline Repressor, domain 2"/>
    <property type="match status" value="1"/>
</dbReference>
<dbReference type="InterPro" id="IPR036271">
    <property type="entry name" value="Tet_transcr_reg_TetR-rel_C_sf"/>
</dbReference>
<reference evidence="7" key="1">
    <citation type="journal article" date="2019" name="Int. J. Syst. Evol. Microbiol.">
        <title>The Global Catalogue of Microorganisms (GCM) 10K type strain sequencing project: providing services to taxonomists for standard genome sequencing and annotation.</title>
        <authorList>
            <consortium name="The Broad Institute Genomics Platform"/>
            <consortium name="The Broad Institute Genome Sequencing Center for Infectious Disease"/>
            <person name="Wu L."/>
            <person name="Ma J."/>
        </authorList>
    </citation>
    <scope>NUCLEOTIDE SEQUENCE [LARGE SCALE GENOMIC DNA]</scope>
    <source>
        <strain evidence="7">JCM 4816</strain>
    </source>
</reference>
<evidence type="ECO:0000259" key="5">
    <source>
        <dbReference type="PROSITE" id="PS50977"/>
    </source>
</evidence>
<dbReference type="RefSeq" id="WP_380579897.1">
    <property type="nucleotide sequence ID" value="NZ_JBHSQJ010000012.1"/>
</dbReference>
<protein>
    <submittedName>
        <fullName evidence="6">TetR/AcrR family transcriptional regulator</fullName>
    </submittedName>
</protein>